<dbReference type="Proteomes" id="UP000051213">
    <property type="component" value="Unassembled WGS sequence"/>
</dbReference>
<evidence type="ECO:0000256" key="6">
    <source>
        <dbReference type="ARBA" id="ARBA00023014"/>
    </source>
</evidence>
<dbReference type="CDD" id="cd03469">
    <property type="entry name" value="Rieske_RO_Alpha_N"/>
    <property type="match status" value="1"/>
</dbReference>
<evidence type="ECO:0000256" key="4">
    <source>
        <dbReference type="ARBA" id="ARBA00023002"/>
    </source>
</evidence>
<feature type="domain" description="Rieske" evidence="7">
    <location>
        <begin position="28"/>
        <end position="140"/>
    </location>
</feature>
<dbReference type="Gene3D" id="2.102.10.10">
    <property type="entry name" value="Rieske [2Fe-2S] iron-sulphur domain"/>
    <property type="match status" value="1"/>
</dbReference>
<evidence type="ECO:0000256" key="5">
    <source>
        <dbReference type="ARBA" id="ARBA00023004"/>
    </source>
</evidence>
<accession>A0A0R2TWQ4</accession>
<dbReference type="PRINTS" id="PR00090">
    <property type="entry name" value="RNGDIOXGNASE"/>
</dbReference>
<dbReference type="SUPFAM" id="SSF55961">
    <property type="entry name" value="Bet v1-like"/>
    <property type="match status" value="1"/>
</dbReference>
<reference evidence="8 9" key="1">
    <citation type="submission" date="2015-10" db="EMBL/GenBank/DDBJ databases">
        <title>Metagenome-Assembled Genomes uncover a global brackish microbiome.</title>
        <authorList>
            <person name="Hugerth L.W."/>
            <person name="Larsson J."/>
            <person name="Alneberg J."/>
            <person name="Lindh M.V."/>
            <person name="Legrand C."/>
            <person name="Pinhassi J."/>
            <person name="Andersson A.F."/>
        </authorList>
    </citation>
    <scope>NUCLEOTIDE SEQUENCE [LARGE SCALE GENOMIC DNA]</scope>
    <source>
        <strain evidence="8">BACL26 MAG-121220-bin70</strain>
    </source>
</reference>
<dbReference type="Pfam" id="PF00355">
    <property type="entry name" value="Rieske"/>
    <property type="match status" value="1"/>
</dbReference>
<comment type="caution">
    <text evidence="8">The sequence shown here is derived from an EMBL/GenBank/DDBJ whole genome shotgun (WGS) entry which is preliminary data.</text>
</comment>
<dbReference type="GO" id="GO:0005506">
    <property type="term" value="F:iron ion binding"/>
    <property type="evidence" value="ECO:0007669"/>
    <property type="project" value="InterPro"/>
</dbReference>
<dbReference type="InterPro" id="IPR036922">
    <property type="entry name" value="Rieske_2Fe-2S_sf"/>
</dbReference>
<dbReference type="GO" id="GO:0051537">
    <property type="term" value="F:2 iron, 2 sulfur cluster binding"/>
    <property type="evidence" value="ECO:0007669"/>
    <property type="project" value="UniProtKB-KW"/>
</dbReference>
<evidence type="ECO:0000313" key="9">
    <source>
        <dbReference type="Proteomes" id="UP000051213"/>
    </source>
</evidence>
<name>A0A0R2TWQ4_9GAMM</name>
<evidence type="ECO:0000256" key="2">
    <source>
        <dbReference type="ARBA" id="ARBA00022714"/>
    </source>
</evidence>
<dbReference type="EMBL" id="LICA01000466">
    <property type="protein sequence ID" value="KRO91585.1"/>
    <property type="molecule type" value="Genomic_DNA"/>
</dbReference>
<dbReference type="GO" id="GO:0016491">
    <property type="term" value="F:oxidoreductase activity"/>
    <property type="evidence" value="ECO:0007669"/>
    <property type="project" value="UniProtKB-KW"/>
</dbReference>
<proteinExistence type="predicted"/>
<keyword evidence="3" id="KW-0479">Metal-binding</keyword>
<evidence type="ECO:0000259" key="7">
    <source>
        <dbReference type="PROSITE" id="PS51296"/>
    </source>
</evidence>
<protein>
    <recommendedName>
        <fullName evidence="7">Rieske domain-containing protein</fullName>
    </recommendedName>
</protein>
<keyword evidence="4" id="KW-0560">Oxidoreductase</keyword>
<organism evidence="8 9">
    <name type="scientific">SAR92 bacterium BACL26 MAG-121220-bin70</name>
    <dbReference type="NCBI Taxonomy" id="1655626"/>
    <lineage>
        <taxon>Bacteria</taxon>
        <taxon>Pseudomonadati</taxon>
        <taxon>Pseudomonadota</taxon>
        <taxon>Gammaproteobacteria</taxon>
        <taxon>Cellvibrionales</taxon>
        <taxon>Porticoccaceae</taxon>
        <taxon>SAR92 clade</taxon>
    </lineage>
</organism>
<evidence type="ECO:0000313" key="8">
    <source>
        <dbReference type="EMBL" id="KRO91585.1"/>
    </source>
</evidence>
<dbReference type="InterPro" id="IPR017941">
    <property type="entry name" value="Rieske_2Fe-2S"/>
</dbReference>
<dbReference type="PROSITE" id="PS51296">
    <property type="entry name" value="RIESKE"/>
    <property type="match status" value="1"/>
</dbReference>
<keyword evidence="5" id="KW-0408">Iron</keyword>
<dbReference type="AlphaFoldDB" id="A0A0R2TWQ4"/>
<dbReference type="InterPro" id="IPR015879">
    <property type="entry name" value="Ring_hydroxy_dOase_asu_C_dom"/>
</dbReference>
<dbReference type="Pfam" id="PF00848">
    <property type="entry name" value="Ring_hydroxyl_A"/>
    <property type="match status" value="1"/>
</dbReference>
<dbReference type="Gene3D" id="3.90.380.10">
    <property type="entry name" value="Naphthalene 1,2-dioxygenase Alpha Subunit, Chain A, domain 1"/>
    <property type="match status" value="1"/>
</dbReference>
<dbReference type="PANTHER" id="PTHR43756">
    <property type="entry name" value="CHOLINE MONOOXYGENASE, CHLOROPLASTIC"/>
    <property type="match status" value="1"/>
</dbReference>
<evidence type="ECO:0000256" key="1">
    <source>
        <dbReference type="ARBA" id="ARBA00001962"/>
    </source>
</evidence>
<gene>
    <name evidence="8" type="ORF">ABS24_06035</name>
</gene>
<comment type="cofactor">
    <cofactor evidence="1">
        <name>Fe cation</name>
        <dbReference type="ChEBI" id="CHEBI:24875"/>
    </cofactor>
</comment>
<sequence length="393" mass="44368">MAYQSGFGLPANVLFDTERARRLFSKKWFFAGTRGDVPRPRDYFTFEIFNDDLMLVHGSDGKIRCFVNRCAHQSAKILKSNTGTSSASLVCPNHQWSYSIDSGALRGAAIMGADFIKSDLGSSSALHSLPVREVAGLLFVCLGEQADDSDMTEIESILGPYIDDFGLAKGGYKLAHHYREIVPANWLQVMVNNRECFHCQLNHKGLLNLFDPSSFNAMSSPGYEALFAAAVQRWESLDLPWKEQAFNLNDSCRVARYPLKDGFKSITFDGQYASKKLIGGWQDYDASTLSIWLNPNAWVHFVSDHIATNWVLPIDEKTSMMYSSWIVHEDAVEGEDYDLDHLTEVWRVTNAEDVHLCNSMTRGAMSSYYKPGPFADAEQFCKQFCDWYMKYSG</sequence>
<keyword evidence="6" id="KW-0411">Iron-sulfur</keyword>
<dbReference type="PANTHER" id="PTHR43756:SF5">
    <property type="entry name" value="CHOLINE MONOOXYGENASE, CHLOROPLASTIC"/>
    <property type="match status" value="1"/>
</dbReference>
<dbReference type="InterPro" id="IPR001663">
    <property type="entry name" value="Rng_hydr_dOase-A"/>
</dbReference>
<keyword evidence="2" id="KW-0001">2Fe-2S</keyword>
<evidence type="ECO:0000256" key="3">
    <source>
        <dbReference type="ARBA" id="ARBA00022723"/>
    </source>
</evidence>
<dbReference type="SUPFAM" id="SSF50022">
    <property type="entry name" value="ISP domain"/>
    <property type="match status" value="1"/>
</dbReference>